<dbReference type="Proteomes" id="UP000501069">
    <property type="component" value="Chromosome"/>
</dbReference>
<dbReference type="GeneID" id="57964836"/>
<dbReference type="RefSeq" id="WP_002588794.1">
    <property type="nucleotide sequence ID" value="NZ_BJLB01000001.1"/>
</dbReference>
<accession>A0A829WAQ2</accession>
<dbReference type="EMBL" id="BJLB01000001">
    <property type="protein sequence ID" value="GEA37686.1"/>
    <property type="molecule type" value="Genomic_DNA"/>
</dbReference>
<sequence length="194" mass="22110">MNTILYRDKVLIRTLSSPIYQNENRADLLKFLISIDYLSDFDIKALNCMICITLPNGQEGKVGFLDFEDALYHDKYLLSYIPITKAFTKLPGTIYVKLVFSYEDSNNLFHYLPTNNISLTVIESSETDDFIDPDENTNPFAEITQKIQSLEKSKISSIDIDGHTVHFYADSEKTTLIGTVALPEDVVWTTMEVT</sequence>
<gene>
    <name evidence="1" type="ORF">Ccl03g_33990</name>
    <name evidence="2" type="ORF">FOC47_26910</name>
</gene>
<organism evidence="1 3">
    <name type="scientific">Enterocloster clostridioformis</name>
    <dbReference type="NCBI Taxonomy" id="1531"/>
    <lineage>
        <taxon>Bacteria</taxon>
        <taxon>Bacillati</taxon>
        <taxon>Bacillota</taxon>
        <taxon>Clostridia</taxon>
        <taxon>Lachnospirales</taxon>
        <taxon>Lachnospiraceae</taxon>
        <taxon>Enterocloster</taxon>
    </lineage>
</organism>
<evidence type="ECO:0000313" key="4">
    <source>
        <dbReference type="Proteomes" id="UP000501069"/>
    </source>
</evidence>
<evidence type="ECO:0000313" key="2">
    <source>
        <dbReference type="EMBL" id="QIX93854.1"/>
    </source>
</evidence>
<proteinExistence type="predicted"/>
<reference evidence="2 4" key="2">
    <citation type="submission" date="2019-11" db="EMBL/GenBank/DDBJ databases">
        <title>FDA dAtabase for Regulatory Grade micrObial Sequences (FDA-ARGOS): Supporting development and validation of Infectious Disease Dx tests.</title>
        <authorList>
            <person name="Turner S."/>
            <person name="Byrd R."/>
            <person name="Tallon L."/>
            <person name="Sadzewicz L."/>
            <person name="Vavikolanu K."/>
            <person name="Mehta A."/>
            <person name="Aluvathingal J."/>
            <person name="Nadendla S."/>
            <person name="Myers T."/>
            <person name="Yan Y."/>
            <person name="Sichtig H."/>
        </authorList>
    </citation>
    <scope>NUCLEOTIDE SEQUENCE [LARGE SCALE GENOMIC DNA]</scope>
    <source>
        <strain evidence="2 4">FDAARGOS_739</strain>
    </source>
</reference>
<protein>
    <submittedName>
        <fullName evidence="1">Uncharacterized protein</fullName>
    </submittedName>
</protein>
<reference evidence="1 3" key="1">
    <citation type="submission" date="2019-06" db="EMBL/GenBank/DDBJ databases">
        <title>Draft genome sequence of [Clostridium] clostridioforme NBRC 113352.</title>
        <authorList>
            <person name="Miura T."/>
            <person name="Furukawa M."/>
            <person name="Shimamura M."/>
            <person name="Ohyama Y."/>
            <person name="Yamazoe A."/>
            <person name="Kawasaki H."/>
        </authorList>
    </citation>
    <scope>NUCLEOTIDE SEQUENCE [LARGE SCALE GENOMIC DNA]</scope>
    <source>
        <strain evidence="1 3">NBRC 113352</strain>
    </source>
</reference>
<evidence type="ECO:0000313" key="3">
    <source>
        <dbReference type="Proteomes" id="UP000315200"/>
    </source>
</evidence>
<dbReference type="EMBL" id="CP050964">
    <property type="protein sequence ID" value="QIX93854.1"/>
    <property type="molecule type" value="Genomic_DNA"/>
</dbReference>
<evidence type="ECO:0000313" key="1">
    <source>
        <dbReference type="EMBL" id="GEA37686.1"/>
    </source>
</evidence>
<dbReference type="AlphaFoldDB" id="A0A829WAQ2"/>
<name>A0A829WAQ2_9FIRM</name>
<dbReference type="Proteomes" id="UP000315200">
    <property type="component" value="Unassembled WGS sequence"/>
</dbReference>